<feature type="compositionally biased region" description="Polar residues" evidence="1">
    <location>
        <begin position="498"/>
        <end position="509"/>
    </location>
</feature>
<accession>A0A5J4UG08</accession>
<feature type="region of interest" description="Disordered" evidence="1">
    <location>
        <begin position="1"/>
        <end position="113"/>
    </location>
</feature>
<sequence length="666" mass="76312">DLKDKEFKQIHKSTPDIPNQTKILKQRNQSKSKSPSKQSDKLSQTSKTPSNRSIDSSSQSSADRDYQQTQTYNQSPYPPAKWRPKVSKTYSSPIIHTSPQKPPPLPHDPWKPSRTVVHSIQLDDQKAEEIRNRILAVSTPEKFAVALNSMDTTAKGTLTDTEFNHALQSCGVYLNRDLAEYAHEIGDVNAGKTTTTDSQTSDKAADSKINYTHFLEVLALEHPAAFPKGNEVDYGTEPSISPQKRLSTSNYKVRPQSASASTTTRTYTGQENQTSNGVNECLHPMQNPSTNNNQYITHPVRNFGYSKYKQHVSLDLIAHSDVDLDVKDPNKMSTIRVIPQENHGNIIARGGIISTDTEQRKRKAEYDSDKMFAGSGARESLLQSRKTVTEQGETTQDRQYVNKVSQRGIPVSSHLQKSDQMWETIGYQRAYPRSEESAQTERVKKERKSTEITTTTNYQQSSKRHNYDVLQSHGKNEQISNKTPLGTRDVVAQRDNKTTSSSQLQVSEGQQQYQEPQRQQYQEPQRQQYQEPQRQQYQEQQRLQYHETERQQYRGSDGGQYREQERQQYRGSDGGQYREQERQYYHVEQAQPIQPRYRPQSATARLETRNETYETRKVVTQSQVNQSDLAGTSHIRRQAPQSQMFDLLKGGFPKGIETIYQYESRK</sequence>
<feature type="compositionally biased region" description="Basic and acidic residues" evidence="1">
    <location>
        <begin position="432"/>
        <end position="450"/>
    </location>
</feature>
<gene>
    <name evidence="2" type="ORF">EZS28_034965</name>
</gene>
<feature type="compositionally biased region" description="Polar residues" evidence="1">
    <location>
        <begin position="451"/>
        <end position="461"/>
    </location>
</feature>
<feature type="compositionally biased region" description="Low complexity" evidence="1">
    <location>
        <begin position="510"/>
        <end position="542"/>
    </location>
</feature>
<reference evidence="2 3" key="1">
    <citation type="submission" date="2019-03" db="EMBL/GenBank/DDBJ databases">
        <title>Single cell metagenomics reveals metabolic interactions within the superorganism composed of flagellate Streblomastix strix and complex community of Bacteroidetes bacteria on its surface.</title>
        <authorList>
            <person name="Treitli S.C."/>
            <person name="Kolisko M."/>
            <person name="Husnik F."/>
            <person name="Keeling P."/>
            <person name="Hampl V."/>
        </authorList>
    </citation>
    <scope>NUCLEOTIDE SEQUENCE [LARGE SCALE GENOMIC DNA]</scope>
    <source>
        <strain evidence="2">ST1C</strain>
    </source>
</reference>
<feature type="compositionally biased region" description="Polar residues" evidence="1">
    <location>
        <begin position="265"/>
        <end position="278"/>
    </location>
</feature>
<dbReference type="AlphaFoldDB" id="A0A5J4UG08"/>
<feature type="region of interest" description="Disordered" evidence="1">
    <location>
        <begin position="232"/>
        <end position="278"/>
    </location>
</feature>
<protein>
    <recommendedName>
        <fullName evidence="4">EF-hand domain-containing protein</fullName>
    </recommendedName>
</protein>
<evidence type="ECO:0000256" key="1">
    <source>
        <dbReference type="SAM" id="MobiDB-lite"/>
    </source>
</evidence>
<evidence type="ECO:0008006" key="4">
    <source>
        <dbReference type="Google" id="ProtNLM"/>
    </source>
</evidence>
<comment type="caution">
    <text evidence="2">The sequence shown here is derived from an EMBL/GenBank/DDBJ whole genome shotgun (WGS) entry which is preliminary data.</text>
</comment>
<feature type="compositionally biased region" description="Low complexity" evidence="1">
    <location>
        <begin position="31"/>
        <end position="61"/>
    </location>
</feature>
<evidence type="ECO:0000313" key="2">
    <source>
        <dbReference type="EMBL" id="KAA6369509.1"/>
    </source>
</evidence>
<dbReference type="Proteomes" id="UP000324800">
    <property type="component" value="Unassembled WGS sequence"/>
</dbReference>
<feature type="compositionally biased region" description="Polar residues" evidence="1">
    <location>
        <begin position="238"/>
        <end position="251"/>
    </location>
</feature>
<name>A0A5J4UG08_9EUKA</name>
<proteinExistence type="predicted"/>
<feature type="region of interest" description="Disordered" evidence="1">
    <location>
        <begin position="432"/>
        <end position="577"/>
    </location>
</feature>
<organism evidence="2 3">
    <name type="scientific">Streblomastix strix</name>
    <dbReference type="NCBI Taxonomy" id="222440"/>
    <lineage>
        <taxon>Eukaryota</taxon>
        <taxon>Metamonada</taxon>
        <taxon>Preaxostyla</taxon>
        <taxon>Oxymonadida</taxon>
        <taxon>Streblomastigidae</taxon>
        <taxon>Streblomastix</taxon>
    </lineage>
</organism>
<feature type="non-terminal residue" evidence="2">
    <location>
        <position position="1"/>
    </location>
</feature>
<feature type="compositionally biased region" description="Polar residues" evidence="1">
    <location>
        <begin position="88"/>
        <end position="98"/>
    </location>
</feature>
<evidence type="ECO:0000313" key="3">
    <source>
        <dbReference type="Proteomes" id="UP000324800"/>
    </source>
</evidence>
<dbReference type="EMBL" id="SNRW01016300">
    <property type="protein sequence ID" value="KAA6369509.1"/>
    <property type="molecule type" value="Genomic_DNA"/>
</dbReference>